<gene>
    <name evidence="2" type="primary">P0702H08.34</name>
</gene>
<sequence>MGPGVRIVRGGGFPVRHVAVRPAPSLPPPGGGEVRGLEARRGTLGGPRHPPLGPVRATSHPSGPSSEPPQGGSPDRCVAG</sequence>
<name>Q5JM37_ORYSJ</name>
<proteinExistence type="predicted"/>
<dbReference type="Proteomes" id="UP000817658">
    <property type="component" value="Chromosome 1"/>
</dbReference>
<dbReference type="EMBL" id="AP003350">
    <property type="protein sequence ID" value="BAD87482.1"/>
    <property type="molecule type" value="Genomic_DNA"/>
</dbReference>
<accession>Q5JM37</accession>
<feature type="compositionally biased region" description="Low complexity" evidence="1">
    <location>
        <begin position="59"/>
        <end position="74"/>
    </location>
</feature>
<evidence type="ECO:0000256" key="1">
    <source>
        <dbReference type="SAM" id="MobiDB-lite"/>
    </source>
</evidence>
<evidence type="ECO:0000313" key="2">
    <source>
        <dbReference type="EMBL" id="BAD87482.1"/>
    </source>
</evidence>
<feature type="region of interest" description="Disordered" evidence="1">
    <location>
        <begin position="18"/>
        <end position="80"/>
    </location>
</feature>
<protein>
    <submittedName>
        <fullName evidence="2">Uncharacterized protein P0702H08.34</fullName>
    </submittedName>
</protein>
<dbReference type="AlphaFoldDB" id="Q5JM37"/>
<reference evidence="2" key="1">
    <citation type="journal article" date="2002" name="Nature">
        <title>The genome sequence and structure of rice chromosome 1.</title>
        <authorList>
            <person name="Sasaki T."/>
            <person name="Matsumoto T."/>
            <person name="Yamamoto K."/>
            <person name="Sakata K."/>
            <person name="Baba T."/>
            <person name="Katayose Y."/>
            <person name="Wu J."/>
            <person name="Niimura Y."/>
            <person name="Cheng Z."/>
            <person name="Nagamura Y."/>
            <person name="Antonio B.A."/>
            <person name="Kanamori H."/>
            <person name="Hosokawa S."/>
            <person name="Masukawa M."/>
            <person name="Arikawa K."/>
            <person name="Chiden Y."/>
            <person name="Hayashi M."/>
            <person name="Okamoto M."/>
            <person name="Ando T."/>
            <person name="Aoki H."/>
            <person name="Arita K."/>
            <person name="Hamada M."/>
            <person name="Harada C."/>
            <person name="Hijishita S."/>
            <person name="Honda M."/>
            <person name="Ichikawa Y."/>
            <person name="Idonuma A."/>
            <person name="Iijima M."/>
            <person name="Ikeda M."/>
            <person name="Ikeno M."/>
            <person name="Itoh S."/>
            <person name="Itoh T."/>
            <person name="Itoh Y."/>
            <person name="Itoh Y."/>
            <person name="Iwabuchi A."/>
            <person name="Kamiya K."/>
            <person name="Karasawa W."/>
            <person name="Katagiri S."/>
            <person name="Kikuta A."/>
            <person name="Kobayashi N."/>
            <person name="Kono I."/>
            <person name="Machita K."/>
            <person name="Maehara T."/>
            <person name="Mizuno H."/>
            <person name="Mizubayashi T."/>
            <person name="Mukai Y."/>
            <person name="Nagasaki H."/>
            <person name="Nakashima M."/>
            <person name="Nakama Y."/>
            <person name="Nakamichi Y."/>
            <person name="Nakamura M."/>
            <person name="Namiki N."/>
            <person name="Negishi M."/>
            <person name="Ohta I."/>
            <person name="Ono N."/>
            <person name="Saji S."/>
            <person name="Sakai K."/>
            <person name="Shibata M."/>
            <person name="Shimokawa T."/>
            <person name="Shomura A."/>
            <person name="Song J."/>
            <person name="Takazaki Y."/>
            <person name="Terasawa K."/>
            <person name="Tsuji K."/>
            <person name="Waki K."/>
            <person name="Yamagata H."/>
            <person name="Yamane H."/>
            <person name="Yoshiki S."/>
            <person name="Yoshihara R."/>
            <person name="Yukawa K."/>
            <person name="Zhong H."/>
            <person name="Iwama H."/>
            <person name="Endo T."/>
            <person name="Ito H."/>
            <person name="Hahn J.H."/>
            <person name="Kim H.I."/>
            <person name="Eun M.Y."/>
            <person name="Yano M."/>
            <person name="Jiang J."/>
            <person name="Gojobori T."/>
        </authorList>
    </citation>
    <scope>NUCLEOTIDE SEQUENCE [LARGE SCALE GENOMIC DNA]</scope>
</reference>
<organism evidence="2">
    <name type="scientific">Oryza sativa subsp. japonica</name>
    <name type="common">Rice</name>
    <dbReference type="NCBI Taxonomy" id="39947"/>
    <lineage>
        <taxon>Eukaryota</taxon>
        <taxon>Viridiplantae</taxon>
        <taxon>Streptophyta</taxon>
        <taxon>Embryophyta</taxon>
        <taxon>Tracheophyta</taxon>
        <taxon>Spermatophyta</taxon>
        <taxon>Magnoliopsida</taxon>
        <taxon>Liliopsida</taxon>
        <taxon>Poales</taxon>
        <taxon>Poaceae</taxon>
        <taxon>BOP clade</taxon>
        <taxon>Oryzoideae</taxon>
        <taxon>Oryzeae</taxon>
        <taxon>Oryzinae</taxon>
        <taxon>Oryza</taxon>
        <taxon>Oryza sativa</taxon>
    </lineage>
</organism>